<feature type="transmembrane region" description="Helical" evidence="1">
    <location>
        <begin position="88"/>
        <end position="112"/>
    </location>
</feature>
<accession>A0A0A1U6G1</accession>
<evidence type="ECO:0000256" key="1">
    <source>
        <dbReference type="SAM" id="Phobius"/>
    </source>
</evidence>
<dbReference type="VEuPathDB" id="AmoebaDB:EIN_402860"/>
<protein>
    <submittedName>
        <fullName evidence="2">Uncharacterized protein</fullName>
    </submittedName>
</protein>
<organism evidence="2 3">
    <name type="scientific">Entamoeba invadens IP1</name>
    <dbReference type="NCBI Taxonomy" id="370355"/>
    <lineage>
        <taxon>Eukaryota</taxon>
        <taxon>Amoebozoa</taxon>
        <taxon>Evosea</taxon>
        <taxon>Archamoebae</taxon>
        <taxon>Mastigamoebida</taxon>
        <taxon>Entamoebidae</taxon>
        <taxon>Entamoeba</taxon>
    </lineage>
</organism>
<feature type="transmembrane region" description="Helical" evidence="1">
    <location>
        <begin position="118"/>
        <end position="139"/>
    </location>
</feature>
<sequence>METKEILNKKISTPVFFNDERDRTPDGDDTICDDSDTTDDYMTVDSEVRTSIEQKKLIHKRLSEIDDEADNAFIIRHSNRESYLSPRLIKCVTFITLYLLLIVVLYQINLYIGDQQYVFTTSVFLLLIVSVFLLNMIYIDLL</sequence>
<dbReference type="KEGG" id="eiv:EIN_402860"/>
<dbReference type="EMBL" id="KB206537">
    <property type="protein sequence ID" value="ELP89982.1"/>
    <property type="molecule type" value="Genomic_DNA"/>
</dbReference>
<proteinExistence type="predicted"/>
<keyword evidence="1" id="KW-0812">Transmembrane</keyword>
<keyword evidence="3" id="KW-1185">Reference proteome</keyword>
<keyword evidence="1" id="KW-1133">Transmembrane helix</keyword>
<dbReference type="GeneID" id="14888991"/>
<dbReference type="AlphaFoldDB" id="A0A0A1U6G1"/>
<gene>
    <name evidence="2" type="ORF">EIN_402860</name>
</gene>
<keyword evidence="1" id="KW-0472">Membrane</keyword>
<dbReference type="RefSeq" id="XP_004256753.1">
    <property type="nucleotide sequence ID" value="XM_004256705.1"/>
</dbReference>
<evidence type="ECO:0000313" key="2">
    <source>
        <dbReference type="EMBL" id="ELP89982.1"/>
    </source>
</evidence>
<evidence type="ECO:0000313" key="3">
    <source>
        <dbReference type="Proteomes" id="UP000014680"/>
    </source>
</evidence>
<dbReference type="Proteomes" id="UP000014680">
    <property type="component" value="Unassembled WGS sequence"/>
</dbReference>
<name>A0A0A1U6G1_ENTIV</name>
<reference evidence="2 3" key="1">
    <citation type="submission" date="2012-10" db="EMBL/GenBank/DDBJ databases">
        <authorList>
            <person name="Zafar N."/>
            <person name="Inman J."/>
            <person name="Hall N."/>
            <person name="Lorenzi H."/>
            <person name="Caler E."/>
        </authorList>
    </citation>
    <scope>NUCLEOTIDE SEQUENCE [LARGE SCALE GENOMIC DNA]</scope>
    <source>
        <strain evidence="2 3">IP1</strain>
    </source>
</reference>